<dbReference type="InterPro" id="IPR002110">
    <property type="entry name" value="Ankyrin_rpt"/>
</dbReference>
<keyword evidence="2 3" id="KW-0040">ANK repeat</keyword>
<dbReference type="Pfam" id="PF12796">
    <property type="entry name" value="Ank_2"/>
    <property type="match status" value="1"/>
</dbReference>
<feature type="repeat" description="ANK" evidence="3">
    <location>
        <begin position="37"/>
        <end position="61"/>
    </location>
</feature>
<feature type="repeat" description="ANK" evidence="3">
    <location>
        <begin position="105"/>
        <end position="137"/>
    </location>
</feature>
<dbReference type="PANTHER" id="PTHR24123">
    <property type="entry name" value="ANKYRIN REPEAT-CONTAINING"/>
    <property type="match status" value="1"/>
</dbReference>
<sequence>MRGPMESIAKQAHDGRWEEMKQRLILDDDVDLDETFSGRAALHWATMKNQPEMITLLLTHGNEDVNKRQSYGNQTALHLAAQFNLVECVKTLLANDADLELKDGEGMTALHMAAKANYPDVVQVLLEYEASIDTTDNVGKTPLDVATGTSRTLIKKGSSVRSEIVRHHFTFIHDGEDARVIEWLKEKPQDLDKCDDHGRTALIHAVVVNKESLVKAILTHGPNVDFADSDGRTALMHAVVKGNLAIMTMLLREFADIDVEDAEGNTALSLAGDMIEEHDDDAKQVATWEHCKSLLKKESVYRSSSEEYRNRFQAKLMQVLRKHGGFNESLFRRTINRHPEFGVMFLNECLIVDRHTLRFSHLPSVYGKHVKTSALYSILHPMQHENQDRINKTILSHLVMRRVLELKWEFFAQRIYIEQVLMYIMLAFSMTTSAGLLATPLQHRVDKVGVDMIDVCAFLWIVLVSLAVVGRSVIQFLRPHRLWSCAKYLHDGSWTAFSPDMSLPHLPKLKRRAKKLLFCVAVVLTALLTLVLYTVLPPLGISQETPQNFFLVNSVLLWGTACYFLNLERKELVGEAGGFARGLQSLWNPSVIKQKKIRKEFRTGLKEYFGSTVNLWQLAVYVLILFVYVPCSLALAYQHHTSVQPGTAAPMDALRACILLLATFLTLSLWLLCLQFLEVVPTVGFLLPIMPLLLADVGNFALFYGAVQWGFTVTFYILQHGADQSLVTFGTYFKATYFVMFGNNYDNDNSKLNLDESTVAAQAIELYGTILSMLNSAVVVLLLMNMLMAMMNKTVGDGLERAKTEALVSYARSILRIELAVRYSNQSNSEAVMFIAADATSETTADDDLEGSFKGRSATVVLFPNPAFSESKIKSDFIQTAEDAQVVRACEESVKEWHVSMEALRNALQTHWAILRKRVHEHVEMYEDEAKQETMLRTLEKRERSIRTHLTNVTASTHATKLNVEAHFNHVSQHLCDQIDKLSKHDEGLKRHVDQAKSALAAEFDRQIKRTRDVLNESADVTDVWKLTQRQWAKQDLRHEETNRQIEALTAKLDLLLAHHGDAAKSRGLLKHTMSEL</sequence>
<dbReference type="SMART" id="SM00248">
    <property type="entry name" value="ANK"/>
    <property type="match status" value="5"/>
</dbReference>
<dbReference type="PROSITE" id="PS50297">
    <property type="entry name" value="ANK_REP_REGION"/>
    <property type="match status" value="4"/>
</dbReference>
<keyword evidence="4" id="KW-0812">Transmembrane</keyword>
<evidence type="ECO:0000256" key="2">
    <source>
        <dbReference type="ARBA" id="ARBA00023043"/>
    </source>
</evidence>
<dbReference type="OrthoDB" id="426293at2759"/>
<feature type="repeat" description="ANK" evidence="3">
    <location>
        <begin position="197"/>
        <end position="229"/>
    </location>
</feature>
<evidence type="ECO:0000256" key="1">
    <source>
        <dbReference type="ARBA" id="ARBA00022737"/>
    </source>
</evidence>
<feature type="transmembrane region" description="Helical" evidence="4">
    <location>
        <begin position="420"/>
        <end position="440"/>
    </location>
</feature>
<dbReference type="EMBL" id="CAADRA010000516">
    <property type="protein sequence ID" value="VFT80339.1"/>
    <property type="molecule type" value="Genomic_DNA"/>
</dbReference>
<keyword evidence="1" id="KW-0677">Repeat</keyword>
<feature type="transmembrane region" description="Helical" evidence="4">
    <location>
        <begin position="516"/>
        <end position="536"/>
    </location>
</feature>
<organism evidence="6 7">
    <name type="scientific">Aphanomyces stellatus</name>
    <dbReference type="NCBI Taxonomy" id="120398"/>
    <lineage>
        <taxon>Eukaryota</taxon>
        <taxon>Sar</taxon>
        <taxon>Stramenopiles</taxon>
        <taxon>Oomycota</taxon>
        <taxon>Saprolegniomycetes</taxon>
        <taxon>Saprolegniales</taxon>
        <taxon>Verrucalvaceae</taxon>
        <taxon>Aphanomyces</taxon>
    </lineage>
</organism>
<reference evidence="6 7" key="1">
    <citation type="submission" date="2019-03" db="EMBL/GenBank/DDBJ databases">
        <authorList>
            <person name="Gaulin E."/>
            <person name="Dumas B."/>
        </authorList>
    </citation>
    <scope>NUCLEOTIDE SEQUENCE [LARGE SCALE GENOMIC DNA]</scope>
    <source>
        <strain evidence="6">CBS 568.67</strain>
    </source>
</reference>
<feature type="transmembrane region" description="Helical" evidence="4">
    <location>
        <begin position="725"/>
        <end position="744"/>
    </location>
</feature>
<dbReference type="SUPFAM" id="SSF48403">
    <property type="entry name" value="Ankyrin repeat"/>
    <property type="match status" value="1"/>
</dbReference>
<dbReference type="EMBL" id="VJMH01000516">
    <property type="protein sequence ID" value="KAF0715796.1"/>
    <property type="molecule type" value="Genomic_DNA"/>
</dbReference>
<proteinExistence type="predicted"/>
<evidence type="ECO:0000313" key="7">
    <source>
        <dbReference type="Proteomes" id="UP000332933"/>
    </source>
</evidence>
<name>A0A485KCX5_9STRA</name>
<feature type="repeat" description="ANK" evidence="3">
    <location>
        <begin position="230"/>
        <end position="262"/>
    </location>
</feature>
<dbReference type="InterPro" id="IPR036770">
    <property type="entry name" value="Ankyrin_rpt-contain_sf"/>
</dbReference>
<dbReference type="PANTHER" id="PTHR24123:SF33">
    <property type="entry name" value="PROTEIN HOS4"/>
    <property type="match status" value="1"/>
</dbReference>
<protein>
    <submittedName>
        <fullName evidence="6">Aste57867_3165 protein</fullName>
    </submittedName>
</protein>
<evidence type="ECO:0000313" key="6">
    <source>
        <dbReference type="EMBL" id="VFT80339.1"/>
    </source>
</evidence>
<dbReference type="AlphaFoldDB" id="A0A485KCX5"/>
<keyword evidence="4" id="KW-1133">Transmembrane helix</keyword>
<keyword evidence="4" id="KW-0472">Membrane</keyword>
<dbReference type="InterPro" id="IPR051165">
    <property type="entry name" value="Multifunctional_ANK_Repeat"/>
</dbReference>
<feature type="transmembrane region" description="Helical" evidence="4">
    <location>
        <begin position="764"/>
        <end position="784"/>
    </location>
</feature>
<dbReference type="Pfam" id="PF00023">
    <property type="entry name" value="Ank"/>
    <property type="match status" value="1"/>
</dbReference>
<keyword evidence="7" id="KW-1185">Reference proteome</keyword>
<evidence type="ECO:0000256" key="4">
    <source>
        <dbReference type="SAM" id="Phobius"/>
    </source>
</evidence>
<evidence type="ECO:0000256" key="3">
    <source>
        <dbReference type="PROSITE-ProRule" id="PRU00023"/>
    </source>
</evidence>
<feature type="transmembrane region" description="Helical" evidence="4">
    <location>
        <begin position="452"/>
        <end position="474"/>
    </location>
</feature>
<feature type="transmembrane region" description="Helical" evidence="4">
    <location>
        <begin position="658"/>
        <end position="677"/>
    </location>
</feature>
<evidence type="ECO:0000313" key="5">
    <source>
        <dbReference type="EMBL" id="KAF0715796.1"/>
    </source>
</evidence>
<feature type="transmembrane region" description="Helical" evidence="4">
    <location>
        <begin position="697"/>
        <end position="718"/>
    </location>
</feature>
<reference evidence="5" key="2">
    <citation type="submission" date="2019-06" db="EMBL/GenBank/DDBJ databases">
        <title>Genomics analysis of Aphanomyces spp. identifies a new class of oomycete effector associated with host adaptation.</title>
        <authorList>
            <person name="Gaulin E."/>
        </authorList>
    </citation>
    <scope>NUCLEOTIDE SEQUENCE</scope>
    <source>
        <strain evidence="5">CBS 578.67</strain>
    </source>
</reference>
<accession>A0A485KCX5</accession>
<gene>
    <name evidence="6" type="primary">Aste57867_3165</name>
    <name evidence="5" type="ORF">As57867_003156</name>
    <name evidence="6" type="ORF">ASTE57867_3165</name>
</gene>
<feature type="transmembrane region" description="Helical" evidence="4">
    <location>
        <begin position="615"/>
        <end position="637"/>
    </location>
</feature>
<dbReference type="Proteomes" id="UP000332933">
    <property type="component" value="Unassembled WGS sequence"/>
</dbReference>
<feature type="repeat" description="ANK" evidence="3">
    <location>
        <begin position="72"/>
        <end position="104"/>
    </location>
</feature>
<dbReference type="PROSITE" id="PS50088">
    <property type="entry name" value="ANK_REPEAT"/>
    <property type="match status" value="5"/>
</dbReference>
<dbReference type="Pfam" id="PF13857">
    <property type="entry name" value="Ank_5"/>
    <property type="match status" value="1"/>
</dbReference>
<dbReference type="Gene3D" id="1.25.40.20">
    <property type="entry name" value="Ankyrin repeat-containing domain"/>
    <property type="match status" value="2"/>
</dbReference>